<evidence type="ECO:0000256" key="1">
    <source>
        <dbReference type="ARBA" id="ARBA00022723"/>
    </source>
</evidence>
<dbReference type="InterPro" id="IPR050197">
    <property type="entry name" value="Aldolase_class_II_sugar_metab"/>
</dbReference>
<accession>A0A564SQN1</accession>
<dbReference type="InterPro" id="IPR036409">
    <property type="entry name" value="Aldolase_II/adducin_N_sf"/>
</dbReference>
<evidence type="ECO:0000256" key="2">
    <source>
        <dbReference type="ARBA" id="ARBA00023239"/>
    </source>
</evidence>
<dbReference type="RefSeq" id="WP_158398425.1">
    <property type="nucleotide sequence ID" value="NZ_CABHMY010000089.1"/>
</dbReference>
<dbReference type="PANTHER" id="PTHR22789:SF0">
    <property type="entry name" value="3-OXO-TETRONATE 4-PHOSPHATE DECARBOXYLASE-RELATED"/>
    <property type="match status" value="1"/>
</dbReference>
<dbReference type="GO" id="GO:0005829">
    <property type="term" value="C:cytosol"/>
    <property type="evidence" value="ECO:0007669"/>
    <property type="project" value="TreeGrafter"/>
</dbReference>
<dbReference type="InterPro" id="IPR001303">
    <property type="entry name" value="Aldolase_II/adducin_N"/>
</dbReference>
<feature type="domain" description="Class II aldolase/adducin N-terminal" evidence="3">
    <location>
        <begin position="8"/>
        <end position="188"/>
    </location>
</feature>
<dbReference type="AlphaFoldDB" id="A0A564SQN1"/>
<sequence length="212" mass="22830">MNHTGSIQLFLDTCHLIHAKGLVSGSGGNISLRCDDGILITPSGRSLESLKEEDLVLLQMDGSCTCPNGGIPSKEWRMHLACYHARPDVSALVHVHSSNAVAVSCMKDADSSCAIPVYTPGYSMRVGELPLLPYMTPGSVELCDHVFPLIAERNSVLLANHGPLAVGRSMEEALNIIEEIEDEAKLFLLLGDRGIAMTKAQQNALPSHGLRF</sequence>
<dbReference type="EMBL" id="CABHMY010000089">
    <property type="protein sequence ID" value="VUX01787.1"/>
    <property type="molecule type" value="Genomic_DNA"/>
</dbReference>
<dbReference type="PANTHER" id="PTHR22789">
    <property type="entry name" value="FUCULOSE PHOSPHATE ALDOLASE"/>
    <property type="match status" value="1"/>
</dbReference>
<dbReference type="Proteomes" id="UP000406184">
    <property type="component" value="Unassembled WGS sequence"/>
</dbReference>
<dbReference type="SMART" id="SM01007">
    <property type="entry name" value="Aldolase_II"/>
    <property type="match status" value="1"/>
</dbReference>
<dbReference type="GO" id="GO:0008738">
    <property type="term" value="F:L-fuculose-phosphate aldolase activity"/>
    <property type="evidence" value="ECO:0007669"/>
    <property type="project" value="UniProtKB-EC"/>
</dbReference>
<dbReference type="Gene3D" id="3.40.225.10">
    <property type="entry name" value="Class II aldolase/adducin N-terminal domain"/>
    <property type="match status" value="1"/>
</dbReference>
<proteinExistence type="predicted"/>
<reference evidence="4 5" key="1">
    <citation type="submission" date="2019-07" db="EMBL/GenBank/DDBJ databases">
        <authorList>
            <person name="Hibberd C M."/>
            <person name="Gehrig L. J."/>
            <person name="Chang H.-W."/>
            <person name="Venkatesh S."/>
        </authorList>
    </citation>
    <scope>NUCLEOTIDE SEQUENCE [LARGE SCALE GENOMIC DNA]</scope>
    <source>
        <strain evidence="4">Faecalibacterium_prausnitzii_JG_BgPS064</strain>
    </source>
</reference>
<dbReference type="GO" id="GO:0046872">
    <property type="term" value="F:metal ion binding"/>
    <property type="evidence" value="ECO:0007669"/>
    <property type="project" value="UniProtKB-KW"/>
</dbReference>
<keyword evidence="2 4" id="KW-0456">Lyase</keyword>
<gene>
    <name evidence="4" type="primary">fucA</name>
    <name evidence="4" type="ORF">FPPS064S07_00235</name>
</gene>
<organism evidence="4 5">
    <name type="scientific">Faecalibacterium prausnitzii</name>
    <dbReference type="NCBI Taxonomy" id="853"/>
    <lineage>
        <taxon>Bacteria</taxon>
        <taxon>Bacillati</taxon>
        <taxon>Bacillota</taxon>
        <taxon>Clostridia</taxon>
        <taxon>Eubacteriales</taxon>
        <taxon>Oscillospiraceae</taxon>
        <taxon>Faecalibacterium</taxon>
    </lineage>
</organism>
<protein>
    <submittedName>
        <fullName evidence="4">L-fuculose phosphate aldolase</fullName>
        <ecNumber evidence="4">4.1.2.17</ecNumber>
    </submittedName>
</protein>
<dbReference type="SUPFAM" id="SSF53639">
    <property type="entry name" value="AraD/HMP-PK domain-like"/>
    <property type="match status" value="1"/>
</dbReference>
<keyword evidence="5" id="KW-1185">Reference proteome</keyword>
<evidence type="ECO:0000313" key="5">
    <source>
        <dbReference type="Proteomes" id="UP000406184"/>
    </source>
</evidence>
<evidence type="ECO:0000313" key="4">
    <source>
        <dbReference type="EMBL" id="VUX01787.1"/>
    </source>
</evidence>
<dbReference type="EC" id="4.1.2.17" evidence="4"/>
<evidence type="ECO:0000259" key="3">
    <source>
        <dbReference type="SMART" id="SM01007"/>
    </source>
</evidence>
<dbReference type="Pfam" id="PF00596">
    <property type="entry name" value="Aldolase_II"/>
    <property type="match status" value="1"/>
</dbReference>
<keyword evidence="1" id="KW-0479">Metal-binding</keyword>
<dbReference type="GO" id="GO:0019323">
    <property type="term" value="P:pentose catabolic process"/>
    <property type="evidence" value="ECO:0007669"/>
    <property type="project" value="TreeGrafter"/>
</dbReference>
<name>A0A564SQN1_9FIRM</name>